<comment type="caution">
    <text evidence="6">The sequence shown here is derived from an EMBL/GenBank/DDBJ whole genome shotgun (WGS) entry which is preliminary data.</text>
</comment>
<keyword evidence="2" id="KW-0805">Transcription regulation</keyword>
<dbReference type="InterPro" id="IPR005119">
    <property type="entry name" value="LysR_subst-bd"/>
</dbReference>
<dbReference type="InterPro" id="IPR036390">
    <property type="entry name" value="WH_DNA-bd_sf"/>
</dbReference>
<dbReference type="GO" id="GO:0006351">
    <property type="term" value="P:DNA-templated transcription"/>
    <property type="evidence" value="ECO:0007669"/>
    <property type="project" value="TreeGrafter"/>
</dbReference>
<dbReference type="PANTHER" id="PTHR30537:SF74">
    <property type="entry name" value="HTH-TYPE TRANSCRIPTIONAL REGULATOR TRPI"/>
    <property type="match status" value="1"/>
</dbReference>
<evidence type="ECO:0000259" key="5">
    <source>
        <dbReference type="PROSITE" id="PS50931"/>
    </source>
</evidence>
<dbReference type="EMBL" id="JACLQD010000004">
    <property type="protein sequence ID" value="MBC2836901.1"/>
    <property type="molecule type" value="Genomic_DNA"/>
</dbReference>
<evidence type="ECO:0000313" key="7">
    <source>
        <dbReference type="Proteomes" id="UP000555411"/>
    </source>
</evidence>
<comment type="similarity">
    <text evidence="1">Belongs to the LysR transcriptional regulatory family.</text>
</comment>
<organism evidence="6 7">
    <name type="scientific">Paragemmobacter straminiformis</name>
    <dbReference type="NCBI Taxonomy" id="2045119"/>
    <lineage>
        <taxon>Bacteria</taxon>
        <taxon>Pseudomonadati</taxon>
        <taxon>Pseudomonadota</taxon>
        <taxon>Alphaproteobacteria</taxon>
        <taxon>Rhodobacterales</taxon>
        <taxon>Paracoccaceae</taxon>
        <taxon>Paragemmobacter</taxon>
    </lineage>
</organism>
<dbReference type="InterPro" id="IPR000847">
    <property type="entry name" value="LysR_HTH_N"/>
</dbReference>
<dbReference type="PANTHER" id="PTHR30537">
    <property type="entry name" value="HTH-TYPE TRANSCRIPTIONAL REGULATOR"/>
    <property type="match status" value="1"/>
</dbReference>
<accession>A0A842IBA4</accession>
<gene>
    <name evidence="6" type="ORF">H7F16_15385</name>
</gene>
<dbReference type="Pfam" id="PF03466">
    <property type="entry name" value="LysR_substrate"/>
    <property type="match status" value="1"/>
</dbReference>
<sequence>MNAASHLKSLQALEMALRLGSLSAAAGRLGITPAAVGQRVRALELYLGTDLLLRGRSGLQPTPELSMALGDLASAFAALDRVTETLDFQRVTEIHIVADPDWTELWLMPRLARFRAAHPNIRFCINGAGDVPMRLGAPDCRITYGPATGSGEELYRDRLLPVTGPDNLRRMADWDAQMPLEGMPLLHLEAQRDNPDCPGWPEWIDRFGHRRQGTGRGVHYRHARLALEAVRLNVGFLVCGLSLVADDLAQGRIVLPYPVDQNLAAPLPYVLTIAPHATHRPQFARFADWLRAEAAETRQTLGTATPSGAA</sequence>
<evidence type="ECO:0000256" key="1">
    <source>
        <dbReference type="ARBA" id="ARBA00009437"/>
    </source>
</evidence>
<dbReference type="Pfam" id="PF00126">
    <property type="entry name" value="HTH_1"/>
    <property type="match status" value="1"/>
</dbReference>
<evidence type="ECO:0000256" key="3">
    <source>
        <dbReference type="ARBA" id="ARBA00023125"/>
    </source>
</evidence>
<feature type="domain" description="HTH lysR-type" evidence="5">
    <location>
        <begin position="1"/>
        <end position="62"/>
    </location>
</feature>
<proteinExistence type="inferred from homology"/>
<dbReference type="PROSITE" id="PS50931">
    <property type="entry name" value="HTH_LYSR"/>
    <property type="match status" value="1"/>
</dbReference>
<dbReference type="InterPro" id="IPR036388">
    <property type="entry name" value="WH-like_DNA-bd_sf"/>
</dbReference>
<dbReference type="GO" id="GO:0043565">
    <property type="term" value="F:sequence-specific DNA binding"/>
    <property type="evidence" value="ECO:0007669"/>
    <property type="project" value="TreeGrafter"/>
</dbReference>
<keyword evidence="3" id="KW-0238">DNA-binding</keyword>
<dbReference type="RefSeq" id="WP_185798500.1">
    <property type="nucleotide sequence ID" value="NZ_JACLQD010000004.1"/>
</dbReference>
<dbReference type="AlphaFoldDB" id="A0A842IBA4"/>
<dbReference type="SUPFAM" id="SSF53850">
    <property type="entry name" value="Periplasmic binding protein-like II"/>
    <property type="match status" value="1"/>
</dbReference>
<evidence type="ECO:0000313" key="6">
    <source>
        <dbReference type="EMBL" id="MBC2836901.1"/>
    </source>
</evidence>
<dbReference type="GO" id="GO:0003700">
    <property type="term" value="F:DNA-binding transcription factor activity"/>
    <property type="evidence" value="ECO:0007669"/>
    <property type="project" value="InterPro"/>
</dbReference>
<name>A0A842IBA4_9RHOB</name>
<evidence type="ECO:0000256" key="4">
    <source>
        <dbReference type="ARBA" id="ARBA00023163"/>
    </source>
</evidence>
<keyword evidence="4" id="KW-0804">Transcription</keyword>
<protein>
    <submittedName>
        <fullName evidence="6">LysR family transcriptional regulator</fullName>
    </submittedName>
</protein>
<dbReference type="Gene3D" id="3.40.190.10">
    <property type="entry name" value="Periplasmic binding protein-like II"/>
    <property type="match status" value="2"/>
</dbReference>
<dbReference type="Gene3D" id="1.10.10.10">
    <property type="entry name" value="Winged helix-like DNA-binding domain superfamily/Winged helix DNA-binding domain"/>
    <property type="match status" value="1"/>
</dbReference>
<dbReference type="Proteomes" id="UP000555411">
    <property type="component" value="Unassembled WGS sequence"/>
</dbReference>
<dbReference type="SUPFAM" id="SSF46785">
    <property type="entry name" value="Winged helix' DNA-binding domain"/>
    <property type="match status" value="1"/>
</dbReference>
<reference evidence="6 7" key="1">
    <citation type="journal article" date="2017" name="Int. J. Syst. Evol. Microbiol.">
        <title>Gemmobacter straminiformis sp. nov., isolated from an artificial fountain.</title>
        <authorList>
            <person name="Kang J.Y."/>
            <person name="Kim M.J."/>
            <person name="Chun J."/>
            <person name="Son K.P."/>
            <person name="Jahng K.Y."/>
        </authorList>
    </citation>
    <scope>NUCLEOTIDE SEQUENCE [LARGE SCALE GENOMIC DNA]</scope>
    <source>
        <strain evidence="6 7">CAM-8</strain>
    </source>
</reference>
<dbReference type="InterPro" id="IPR058163">
    <property type="entry name" value="LysR-type_TF_proteobact-type"/>
</dbReference>
<evidence type="ECO:0000256" key="2">
    <source>
        <dbReference type="ARBA" id="ARBA00023015"/>
    </source>
</evidence>
<keyword evidence="7" id="KW-1185">Reference proteome</keyword>